<keyword evidence="6" id="KW-0408">Iron</keyword>
<evidence type="ECO:0000256" key="3">
    <source>
        <dbReference type="ARBA" id="ARBA00022452"/>
    </source>
</evidence>
<dbReference type="Proteomes" id="UP001141619">
    <property type="component" value="Unassembled WGS sequence"/>
</dbReference>
<dbReference type="Gene3D" id="2.40.170.20">
    <property type="entry name" value="TonB-dependent receptor, beta-barrel domain"/>
    <property type="match status" value="1"/>
</dbReference>
<dbReference type="Pfam" id="PF07715">
    <property type="entry name" value="Plug"/>
    <property type="match status" value="1"/>
</dbReference>
<name>A0A9X3Z8A0_9PROT</name>
<evidence type="ECO:0000256" key="5">
    <source>
        <dbReference type="ARBA" id="ARBA00022692"/>
    </source>
</evidence>
<keyword evidence="8 12" id="KW-0798">TonB box</keyword>
<dbReference type="CDD" id="cd01347">
    <property type="entry name" value="ligand_gated_channel"/>
    <property type="match status" value="1"/>
</dbReference>
<feature type="signal peptide" evidence="13">
    <location>
        <begin position="1"/>
        <end position="25"/>
    </location>
</feature>
<dbReference type="RefSeq" id="WP_274944728.1">
    <property type="nucleotide sequence ID" value="NZ_JANWOI010000005.1"/>
</dbReference>
<keyword evidence="13" id="KW-0732">Signal</keyword>
<dbReference type="Pfam" id="PF00593">
    <property type="entry name" value="TonB_dep_Rec_b-barrel"/>
    <property type="match status" value="1"/>
</dbReference>
<evidence type="ECO:0000313" key="16">
    <source>
        <dbReference type="EMBL" id="MDA5195017.1"/>
    </source>
</evidence>
<dbReference type="SUPFAM" id="SSF56935">
    <property type="entry name" value="Porins"/>
    <property type="match status" value="1"/>
</dbReference>
<keyword evidence="2 11" id="KW-0813">Transport</keyword>
<evidence type="ECO:0000256" key="1">
    <source>
        <dbReference type="ARBA" id="ARBA00004571"/>
    </source>
</evidence>
<dbReference type="AlphaFoldDB" id="A0A9X3Z8A0"/>
<keyword evidence="4" id="KW-0410">Iron transport</keyword>
<feature type="domain" description="TonB-dependent receptor plug" evidence="15">
    <location>
        <begin position="49"/>
        <end position="159"/>
    </location>
</feature>
<evidence type="ECO:0000259" key="14">
    <source>
        <dbReference type="Pfam" id="PF00593"/>
    </source>
</evidence>
<evidence type="ECO:0000256" key="2">
    <source>
        <dbReference type="ARBA" id="ARBA00022448"/>
    </source>
</evidence>
<keyword evidence="5 11" id="KW-0812">Transmembrane</keyword>
<dbReference type="InterPro" id="IPR012910">
    <property type="entry name" value="Plug_dom"/>
</dbReference>
<keyword evidence="9 11" id="KW-0472">Membrane</keyword>
<dbReference type="PANTHER" id="PTHR32552:SF81">
    <property type="entry name" value="TONB-DEPENDENT OUTER MEMBRANE RECEPTOR"/>
    <property type="match status" value="1"/>
</dbReference>
<keyword evidence="16" id="KW-0675">Receptor</keyword>
<dbReference type="GO" id="GO:0006826">
    <property type="term" value="P:iron ion transport"/>
    <property type="evidence" value="ECO:0007669"/>
    <property type="project" value="UniProtKB-KW"/>
</dbReference>
<feature type="chain" id="PRO_5040783329" evidence="13">
    <location>
        <begin position="26"/>
        <end position="760"/>
    </location>
</feature>
<comment type="subcellular location">
    <subcellularLocation>
        <location evidence="1 11">Cell outer membrane</location>
        <topology evidence="1 11">Multi-pass membrane protein</topology>
    </subcellularLocation>
</comment>
<keyword evidence="10 11" id="KW-0998">Cell outer membrane</keyword>
<organism evidence="16 17">
    <name type="scientific">Govanella unica</name>
    <dbReference type="NCBI Taxonomy" id="2975056"/>
    <lineage>
        <taxon>Bacteria</taxon>
        <taxon>Pseudomonadati</taxon>
        <taxon>Pseudomonadota</taxon>
        <taxon>Alphaproteobacteria</taxon>
        <taxon>Emcibacterales</taxon>
        <taxon>Govanellaceae</taxon>
        <taxon>Govanella</taxon>
    </lineage>
</organism>
<evidence type="ECO:0000256" key="7">
    <source>
        <dbReference type="ARBA" id="ARBA00023065"/>
    </source>
</evidence>
<feature type="domain" description="TonB-dependent receptor-like beta-barrel" evidence="14">
    <location>
        <begin position="263"/>
        <end position="723"/>
    </location>
</feature>
<protein>
    <submittedName>
        <fullName evidence="16">TonB-dependent receptor</fullName>
    </submittedName>
</protein>
<comment type="similarity">
    <text evidence="11 12">Belongs to the TonB-dependent receptor family.</text>
</comment>
<accession>A0A9X3Z8A0</accession>
<reference evidence="16" key="2">
    <citation type="journal article" date="2023" name="Syst. Appl. Microbiol.">
        <title>Govania unica gen. nov., sp. nov., a rare biosphere bacterium that represents a novel family in the class Alphaproteobacteria.</title>
        <authorList>
            <person name="Vandamme P."/>
            <person name="Peeters C."/>
            <person name="Hettiarachchi A."/>
            <person name="Cnockaert M."/>
            <person name="Carlier A."/>
        </authorList>
    </citation>
    <scope>NUCLEOTIDE SEQUENCE</scope>
    <source>
        <strain evidence="16">LMG 31809</strain>
    </source>
</reference>
<evidence type="ECO:0000256" key="12">
    <source>
        <dbReference type="RuleBase" id="RU003357"/>
    </source>
</evidence>
<evidence type="ECO:0000256" key="6">
    <source>
        <dbReference type="ARBA" id="ARBA00023004"/>
    </source>
</evidence>
<evidence type="ECO:0000256" key="13">
    <source>
        <dbReference type="SAM" id="SignalP"/>
    </source>
</evidence>
<keyword evidence="17" id="KW-1185">Reference proteome</keyword>
<reference evidence="16" key="1">
    <citation type="submission" date="2022-08" db="EMBL/GenBank/DDBJ databases">
        <authorList>
            <person name="Vandamme P."/>
            <person name="Hettiarachchi A."/>
            <person name="Peeters C."/>
            <person name="Cnockaert M."/>
            <person name="Carlier A."/>
        </authorList>
    </citation>
    <scope>NUCLEOTIDE SEQUENCE</scope>
    <source>
        <strain evidence="16">LMG 31809</strain>
    </source>
</reference>
<evidence type="ECO:0000313" key="17">
    <source>
        <dbReference type="Proteomes" id="UP001141619"/>
    </source>
</evidence>
<comment type="caution">
    <text evidence="16">The sequence shown here is derived from an EMBL/GenBank/DDBJ whole genome shotgun (WGS) entry which is preliminary data.</text>
</comment>
<keyword evidence="7" id="KW-0406">Ion transport</keyword>
<dbReference type="InterPro" id="IPR000531">
    <property type="entry name" value="Beta-barrel_TonB"/>
</dbReference>
<dbReference type="InterPro" id="IPR036942">
    <property type="entry name" value="Beta-barrel_TonB_sf"/>
</dbReference>
<evidence type="ECO:0000259" key="15">
    <source>
        <dbReference type="Pfam" id="PF07715"/>
    </source>
</evidence>
<evidence type="ECO:0000256" key="9">
    <source>
        <dbReference type="ARBA" id="ARBA00023136"/>
    </source>
</evidence>
<evidence type="ECO:0000256" key="10">
    <source>
        <dbReference type="ARBA" id="ARBA00023237"/>
    </source>
</evidence>
<proteinExistence type="inferred from homology"/>
<keyword evidence="3 11" id="KW-1134">Transmembrane beta strand</keyword>
<gene>
    <name evidence="16" type="ORF">NYP16_13765</name>
</gene>
<dbReference type="GO" id="GO:0009279">
    <property type="term" value="C:cell outer membrane"/>
    <property type="evidence" value="ECO:0007669"/>
    <property type="project" value="UniProtKB-SubCell"/>
</dbReference>
<evidence type="ECO:0000256" key="4">
    <source>
        <dbReference type="ARBA" id="ARBA00022496"/>
    </source>
</evidence>
<dbReference type="PANTHER" id="PTHR32552">
    <property type="entry name" value="FERRICHROME IRON RECEPTOR-RELATED"/>
    <property type="match status" value="1"/>
</dbReference>
<dbReference type="PROSITE" id="PS52016">
    <property type="entry name" value="TONB_DEPENDENT_REC_3"/>
    <property type="match status" value="1"/>
</dbReference>
<sequence length="760" mass="82607">MKFSCKWVFLSATALSGISALPAVAQQSASPEALEIITVTAQRREQLLKDVPISISAFSAETIAKANITEAKNYLALSPNVSFTEDGGIGNRSINIAIRGVSDVSRGLGTSQIGYYVDELSVGVTAKGTYNPQLLDVERIEVLRGPQGTYFGRGAAGGALNITTKRPTDDFYAEAGAEASRFDTYKGYGIVNVPLTQGLSFRGVGSYETSNGLVRNVNPKGTPNSGYDYVYLRGALRAVLSDRLTADLSVAYTDEDEGMDATVASGVLDLDTRGTFGSGFKAINEQLGFYPENKRFVNHNSPEFNRNSSILINNRLNWEGDGFSIRSITGYLGSKNARQFDQDNISVDALTRNNNNKGDSFSQELRIQSEGKGAFEWVIGGLYAHDKISQFSSIKVGSLTTYTDPVTGKVTALLPPAWGPGFLVNQGDGVYKAESLAGFADLTWHVMPRLTLTAGARFSHDTIHMSAFNTIASNKPLASSAGSASFNDFSPRFVARYDVTDEANIYASVSSGYRPGGVDINTAVISPFSPEKLWSYEAGFKGSALNNAVQYSASFFYLKWSDLQVKSRYYRDPNDISSNVTLTLNAAEATNKGFEFEVQTRLSESLRASAGFGFLDSKFDSFPDAVLPGKRNVDMSGRRVPKTPRYTFSAALDYDHNISGNWDFFSRAELNYRSSAPGDLEGAAAVALGLPNFPYIPKAYTVVNLRAGINNNRYELGAYVENLFKEDYYTGTADGFGLAGIRLRPHPRIWGVTAKFKFGN</sequence>
<evidence type="ECO:0000256" key="8">
    <source>
        <dbReference type="ARBA" id="ARBA00023077"/>
    </source>
</evidence>
<dbReference type="InterPro" id="IPR039426">
    <property type="entry name" value="TonB-dep_rcpt-like"/>
</dbReference>
<evidence type="ECO:0000256" key="11">
    <source>
        <dbReference type="PROSITE-ProRule" id="PRU01360"/>
    </source>
</evidence>
<dbReference type="EMBL" id="JANWOI010000005">
    <property type="protein sequence ID" value="MDA5195017.1"/>
    <property type="molecule type" value="Genomic_DNA"/>
</dbReference>